<evidence type="ECO:0008006" key="4">
    <source>
        <dbReference type="Google" id="ProtNLM"/>
    </source>
</evidence>
<sequence>MKFIKLVSYLFLFMLLFSACKKDDFTSEQWSAKAEEKKAEIDKLIASEKCENLNDWNIEKVSNFWCGHVYFPVHKRFKSQFNKLWEEYLALRSNEVNAGIKEGIIYEPCEEYILFNSEPTQLSCVNGKAKLLYIKDLSLSESKIRIAPLKIKIDKYLNNLTCSGTENWGTTILLKDCGVEHIAYIRTAERPEIMKDIALYNSLKKNIIEREKPNCSTGKYTYPKGVKCVNNKPVVELSE</sequence>
<evidence type="ECO:0000256" key="1">
    <source>
        <dbReference type="SAM" id="SignalP"/>
    </source>
</evidence>
<dbReference type="Proteomes" id="UP001409291">
    <property type="component" value="Unassembled WGS sequence"/>
</dbReference>
<organism evidence="2 3">
    <name type="scientific">Sphingobacterium kitahiroshimense</name>
    <dbReference type="NCBI Taxonomy" id="470446"/>
    <lineage>
        <taxon>Bacteria</taxon>
        <taxon>Pseudomonadati</taxon>
        <taxon>Bacteroidota</taxon>
        <taxon>Sphingobacteriia</taxon>
        <taxon>Sphingobacteriales</taxon>
        <taxon>Sphingobacteriaceae</taxon>
        <taxon>Sphingobacterium</taxon>
    </lineage>
</organism>
<gene>
    <name evidence="2" type="ORF">ABE541_05755</name>
</gene>
<evidence type="ECO:0000313" key="2">
    <source>
        <dbReference type="EMBL" id="MEN5376762.1"/>
    </source>
</evidence>
<accession>A0ABV0BTQ7</accession>
<feature type="signal peptide" evidence="1">
    <location>
        <begin position="1"/>
        <end position="21"/>
    </location>
</feature>
<comment type="caution">
    <text evidence="2">The sequence shown here is derived from an EMBL/GenBank/DDBJ whole genome shotgun (WGS) entry which is preliminary data.</text>
</comment>
<dbReference type="EMBL" id="JBDJNQ010000002">
    <property type="protein sequence ID" value="MEN5376762.1"/>
    <property type="molecule type" value="Genomic_DNA"/>
</dbReference>
<reference evidence="2 3" key="1">
    <citation type="submission" date="2024-04" db="EMBL/GenBank/DDBJ databases">
        <title>WGS of bacteria from Torrens River.</title>
        <authorList>
            <person name="Wyrsch E.R."/>
            <person name="Drigo B."/>
        </authorList>
    </citation>
    <scope>NUCLEOTIDE SEQUENCE [LARGE SCALE GENOMIC DNA]</scope>
    <source>
        <strain evidence="2 3">TWI391</strain>
    </source>
</reference>
<protein>
    <recommendedName>
        <fullName evidence="4">Lipoprotein</fullName>
    </recommendedName>
</protein>
<feature type="chain" id="PRO_5046120814" description="Lipoprotein" evidence="1">
    <location>
        <begin position="22"/>
        <end position="239"/>
    </location>
</feature>
<evidence type="ECO:0000313" key="3">
    <source>
        <dbReference type="Proteomes" id="UP001409291"/>
    </source>
</evidence>
<keyword evidence="3" id="KW-1185">Reference proteome</keyword>
<name>A0ABV0BTQ7_9SPHI</name>
<dbReference type="RefSeq" id="WP_346580913.1">
    <property type="nucleotide sequence ID" value="NZ_JBDJLH010000003.1"/>
</dbReference>
<keyword evidence="1" id="KW-0732">Signal</keyword>
<dbReference type="PROSITE" id="PS51257">
    <property type="entry name" value="PROKAR_LIPOPROTEIN"/>
    <property type="match status" value="1"/>
</dbReference>
<proteinExistence type="predicted"/>